<name>A0A6P8Z3W9_THRPL</name>
<dbReference type="PROSITE" id="PS00028">
    <property type="entry name" value="ZINC_FINGER_C2H2_1"/>
    <property type="match status" value="7"/>
</dbReference>
<evidence type="ECO:0000313" key="9">
    <source>
        <dbReference type="RefSeq" id="XP_034244765.1"/>
    </source>
</evidence>
<gene>
    <name evidence="9" type="primary">LOC117647226</name>
</gene>
<dbReference type="Gene3D" id="3.30.160.60">
    <property type="entry name" value="Classic Zinc Finger"/>
    <property type="match status" value="5"/>
</dbReference>
<dbReference type="AlphaFoldDB" id="A0A6P8Z3W9"/>
<keyword evidence="3 5" id="KW-0863">Zinc-finger</keyword>
<evidence type="ECO:0000313" key="8">
    <source>
        <dbReference type="Proteomes" id="UP000515158"/>
    </source>
</evidence>
<keyword evidence="2" id="KW-0677">Repeat</keyword>
<dbReference type="SMART" id="SM00355">
    <property type="entry name" value="ZnF_C2H2"/>
    <property type="match status" value="9"/>
</dbReference>
<dbReference type="InterPro" id="IPR013087">
    <property type="entry name" value="Znf_C2H2_type"/>
</dbReference>
<dbReference type="GeneID" id="117647226"/>
<dbReference type="InterPro" id="IPR036236">
    <property type="entry name" value="Znf_C2H2_sf"/>
</dbReference>
<feature type="domain" description="C2H2-type" evidence="7">
    <location>
        <begin position="38"/>
        <end position="65"/>
    </location>
</feature>
<dbReference type="FunFam" id="3.30.160.60:FF:000100">
    <property type="entry name" value="Zinc finger 45-like"/>
    <property type="match status" value="2"/>
</dbReference>
<evidence type="ECO:0000256" key="4">
    <source>
        <dbReference type="ARBA" id="ARBA00022833"/>
    </source>
</evidence>
<keyword evidence="4" id="KW-0862">Zinc</keyword>
<feature type="domain" description="C2H2-type" evidence="7">
    <location>
        <begin position="151"/>
        <end position="179"/>
    </location>
</feature>
<dbReference type="KEGG" id="tpal:117647226"/>
<dbReference type="PANTHER" id="PTHR24379">
    <property type="entry name" value="KRAB AND ZINC FINGER DOMAIN-CONTAINING"/>
    <property type="match status" value="1"/>
</dbReference>
<evidence type="ECO:0000256" key="5">
    <source>
        <dbReference type="PROSITE-ProRule" id="PRU00042"/>
    </source>
</evidence>
<keyword evidence="1" id="KW-0479">Metal-binding</keyword>
<keyword evidence="8" id="KW-1185">Reference proteome</keyword>
<dbReference type="PANTHER" id="PTHR24379:SF121">
    <property type="entry name" value="C2H2-TYPE DOMAIN-CONTAINING PROTEIN"/>
    <property type="match status" value="1"/>
</dbReference>
<evidence type="ECO:0000259" key="7">
    <source>
        <dbReference type="PROSITE" id="PS50157"/>
    </source>
</evidence>
<dbReference type="Pfam" id="PF00096">
    <property type="entry name" value="zf-C2H2"/>
    <property type="match status" value="1"/>
</dbReference>
<accession>A0A6P8Z3W9</accession>
<dbReference type="SUPFAM" id="SSF57667">
    <property type="entry name" value="beta-beta-alpha zinc fingers"/>
    <property type="match status" value="3"/>
</dbReference>
<dbReference type="PROSITE" id="PS50157">
    <property type="entry name" value="ZINC_FINGER_C2H2_2"/>
    <property type="match status" value="5"/>
</dbReference>
<feature type="domain" description="C2H2-type" evidence="7">
    <location>
        <begin position="8"/>
        <end position="35"/>
    </location>
</feature>
<dbReference type="Proteomes" id="UP000515158">
    <property type="component" value="Unplaced"/>
</dbReference>
<evidence type="ECO:0000256" key="2">
    <source>
        <dbReference type="ARBA" id="ARBA00022737"/>
    </source>
</evidence>
<feature type="compositionally biased region" description="Basic and acidic residues" evidence="6">
    <location>
        <begin position="189"/>
        <end position="200"/>
    </location>
</feature>
<feature type="domain" description="C2H2-type" evidence="7">
    <location>
        <begin position="123"/>
        <end position="150"/>
    </location>
</feature>
<evidence type="ECO:0000256" key="3">
    <source>
        <dbReference type="ARBA" id="ARBA00022771"/>
    </source>
</evidence>
<feature type="region of interest" description="Disordered" evidence="6">
    <location>
        <begin position="177"/>
        <end position="200"/>
    </location>
</feature>
<proteinExistence type="predicted"/>
<dbReference type="OrthoDB" id="3535323at2759"/>
<protein>
    <submittedName>
        <fullName evidence="9">Zinc finger protein 665-like</fullName>
    </submittedName>
</protein>
<dbReference type="GO" id="GO:0008270">
    <property type="term" value="F:zinc ion binding"/>
    <property type="evidence" value="ECO:0007669"/>
    <property type="project" value="UniProtKB-KW"/>
</dbReference>
<organism evidence="9">
    <name type="scientific">Thrips palmi</name>
    <name type="common">Melon thrips</name>
    <dbReference type="NCBI Taxonomy" id="161013"/>
    <lineage>
        <taxon>Eukaryota</taxon>
        <taxon>Metazoa</taxon>
        <taxon>Ecdysozoa</taxon>
        <taxon>Arthropoda</taxon>
        <taxon>Hexapoda</taxon>
        <taxon>Insecta</taxon>
        <taxon>Pterygota</taxon>
        <taxon>Neoptera</taxon>
        <taxon>Paraneoptera</taxon>
        <taxon>Thysanoptera</taxon>
        <taxon>Terebrantia</taxon>
        <taxon>Thripoidea</taxon>
        <taxon>Thripidae</taxon>
        <taxon>Thrips</taxon>
    </lineage>
</organism>
<evidence type="ECO:0000256" key="1">
    <source>
        <dbReference type="ARBA" id="ARBA00022723"/>
    </source>
</evidence>
<dbReference type="RefSeq" id="XP_034244765.1">
    <property type="nucleotide sequence ID" value="XM_034388874.1"/>
</dbReference>
<feature type="domain" description="C2H2-type" evidence="7">
    <location>
        <begin position="216"/>
        <end position="244"/>
    </location>
</feature>
<evidence type="ECO:0000256" key="6">
    <source>
        <dbReference type="SAM" id="MobiDB-lite"/>
    </source>
</evidence>
<reference evidence="9" key="1">
    <citation type="submission" date="2025-08" db="UniProtKB">
        <authorList>
            <consortium name="RefSeq"/>
        </authorList>
    </citation>
    <scope>IDENTIFICATION</scope>
    <source>
        <tissue evidence="9">Total insect</tissue>
    </source>
</reference>
<sequence length="661" mass="74284">MPVCTKPHSCPSCHKRFAAKDRLENHLRAHGSEEFKPKQCNICSKRFLNNSALGSHLRTHNGQGSLWECSICKETHCNRDGLKRHVASHSDNGSFSCPFCRKVYSGYMSIRKHITKIHKSAGVQCSLCDRFCSSAQKYEEHMLRHSDEKQYTCERCEKKFKRSDKLKEHIRRLHSWEIQNPNDTSETEDDKKNNRKKSTEKTIERKLRDLNEQYLFKCKPCLLGFKRRGMLVNHIAKYHPNIAPDEVPELNLPIMKTTRDFYCHLCEKVYKSNAKRKAHIMKFHPGAVKTGNGSFDQLAGTVAKKAEHCPWCHKQYATNAKLLQHVRSQHADKSYKELRKRGKTRAEKLHNASAEFKENRISRINASNAIDSSSEGLSIDSYESDMFDGKTTKIESCSSENSLTESDVGIQLESFLTGEKDDCKLVKNESSISESTEVLSIDSCASKIFGCKSSKIELFISETSVESEGSSIDSCESNIFDGKATKTKSGVSENSLVESEVGMQLESFLTEEDDDLTLAVCLMMSHANMSPVEGADEILAESSEISSPKANLLCEELNDTSIEDMTTLGEASLTTEDDDLFMAEWLVDVQAGPPFCQTAVPVIQTEKEFEVGQSMLDISEIPVCDLDTCSESDYQLYDLNASSGGTQLPPPQVVYSPYPPH</sequence>
<dbReference type="InParanoid" id="A0A6P8Z3W9"/>